<feature type="domain" description="Type IV pilin Tt1218-like" evidence="1">
    <location>
        <begin position="29"/>
        <end position="79"/>
    </location>
</feature>
<evidence type="ECO:0000313" key="4">
    <source>
        <dbReference type="EMBL" id="MFK5736794.1"/>
    </source>
</evidence>
<dbReference type="Pfam" id="PF07963">
    <property type="entry name" value="N_methyl"/>
    <property type="match status" value="1"/>
</dbReference>
<protein>
    <submittedName>
        <fullName evidence="2">Type IV pilus modification protein PilV</fullName>
    </submittedName>
</protein>
<keyword evidence="5" id="KW-1185">Reference proteome</keyword>
<dbReference type="InterPro" id="IPR012902">
    <property type="entry name" value="N_methyl_site"/>
</dbReference>
<dbReference type="AlphaFoldDB" id="A0A923FW98"/>
<accession>A0A923FW98</accession>
<evidence type="ECO:0000259" key="1">
    <source>
        <dbReference type="Pfam" id="PF22150"/>
    </source>
</evidence>
<dbReference type="NCBIfam" id="TIGR02523">
    <property type="entry name" value="type_IV_pilV"/>
    <property type="match status" value="1"/>
</dbReference>
<sequence length="118" mass="12575">MRMRQRGMTLLEVMIAVVVLALGLIASAGLQLRALQATDSARRDTQAVYLAQGMLENARAAGRLEASALSQWQAQVKASLGAQAQGRVVHTGDMLVVDIHWPGAGTAERQGINLQGQL</sequence>
<dbReference type="Proteomes" id="UP001621534">
    <property type="component" value="Unassembled WGS sequence"/>
</dbReference>
<name>A0A923FW98_9PSED</name>
<dbReference type="EMBL" id="JABWRE020000001">
    <property type="protein sequence ID" value="MBV4537997.1"/>
    <property type="molecule type" value="Genomic_DNA"/>
</dbReference>
<reference evidence="2" key="3">
    <citation type="submission" date="2020-07" db="EMBL/GenBank/DDBJ databases">
        <authorList>
            <person name="Lood C."/>
            <person name="Girard L."/>
        </authorList>
    </citation>
    <scope>NUCLEOTIDE SEQUENCE</scope>
    <source>
        <strain evidence="2">SWRI10</strain>
    </source>
</reference>
<dbReference type="InterPro" id="IPR054402">
    <property type="entry name" value="Tt1218-like_dom"/>
</dbReference>
<reference evidence="4" key="5">
    <citation type="submission" date="2021-07" db="EMBL/GenBank/DDBJ databases">
        <authorList>
            <person name="Wevar Oller A.L."/>
            <person name="Talano M.A."/>
            <person name="Torres Tejerizo G.A."/>
            <person name="Agostini E."/>
        </authorList>
    </citation>
    <scope>NUCLEOTIDE SEQUENCE</scope>
    <source>
        <strain evidence="4">AW4</strain>
    </source>
</reference>
<dbReference type="Proteomes" id="UP000599879">
    <property type="component" value="Unassembled WGS sequence"/>
</dbReference>
<gene>
    <name evidence="2" type="primary">pilV</name>
    <name evidence="3" type="ORF">HU737_018690</name>
    <name evidence="2" type="ORF">HU737_05350</name>
    <name evidence="4" type="ORF">KW869_24940</name>
</gene>
<dbReference type="Pfam" id="PF22150">
    <property type="entry name" value="Tt1218-like"/>
    <property type="match status" value="1"/>
</dbReference>
<dbReference type="RefSeq" id="WP_186553673.1">
    <property type="nucleotide sequence ID" value="NZ_JABWRE020000001.1"/>
</dbReference>
<comment type="caution">
    <text evidence="2">The sequence shown here is derived from an EMBL/GenBank/DDBJ whole genome shotgun (WGS) entry which is preliminary data.</text>
</comment>
<reference evidence="3" key="4">
    <citation type="submission" date="2021-06" db="EMBL/GenBank/DDBJ databases">
        <title>Updating the genus Pseudomonas: Description of 43 new species and partition of the Pseudomonas putida group.</title>
        <authorList>
            <person name="Girard L."/>
            <person name="Lood C."/>
            <person name="Vandamme P."/>
            <person name="Rokni-Zadeh H."/>
            <person name="Van Noort V."/>
            <person name="Hofte M."/>
            <person name="Lavigne R."/>
            <person name="De Mot R."/>
        </authorList>
    </citation>
    <scope>NUCLEOTIDE SEQUENCE</scope>
    <source>
        <strain evidence="3">SWRI10</strain>
    </source>
</reference>
<dbReference type="EMBL" id="JABWRE010000003">
    <property type="protein sequence ID" value="MBC3440098.1"/>
    <property type="molecule type" value="Genomic_DNA"/>
</dbReference>
<dbReference type="NCBIfam" id="TIGR02532">
    <property type="entry name" value="IV_pilin_GFxxxE"/>
    <property type="match status" value="1"/>
</dbReference>
<dbReference type="InterPro" id="IPR013362">
    <property type="entry name" value="Pilus_4_PilV"/>
</dbReference>
<proteinExistence type="predicted"/>
<evidence type="ECO:0000313" key="5">
    <source>
        <dbReference type="Proteomes" id="UP001621534"/>
    </source>
</evidence>
<reference evidence="2" key="2">
    <citation type="journal article" date="2020" name="Microorganisms">
        <title>Reliable Identification of Environmental Pseudomonas Isolates Using the rpoD Gene.</title>
        <authorList>
            <consortium name="The Broad Institute Genome Sequencing Platform"/>
            <person name="Girard L."/>
            <person name="Lood C."/>
            <person name="Rokni-Zadeh H."/>
            <person name="van Noort V."/>
            <person name="Lavigne R."/>
            <person name="De Mot R."/>
        </authorList>
    </citation>
    <scope>NUCLEOTIDE SEQUENCE</scope>
    <source>
        <strain evidence="2">SWRI10</strain>
    </source>
</reference>
<evidence type="ECO:0000313" key="2">
    <source>
        <dbReference type="EMBL" id="MBC3440098.1"/>
    </source>
</evidence>
<reference evidence="4 5" key="1">
    <citation type="journal article" date="2012" name="Plant Soil">
        <title>Screening of plant growth-promoting traits in arsenic-resistant bacteria isolated from the rhizosphere of soybean plants from Argentinean agricultural soil.</title>
        <authorList>
            <person name="Wevar Oller A.L."/>
            <person name="Talano M.A."/>
            <person name="Agostini E."/>
        </authorList>
    </citation>
    <scope>NUCLEOTIDE SEQUENCE [LARGE SCALE GENOMIC DNA]</scope>
    <source>
        <strain evidence="4 5">AW4</strain>
    </source>
</reference>
<dbReference type="EMBL" id="JAHWXS010000038">
    <property type="protein sequence ID" value="MFK5736794.1"/>
    <property type="molecule type" value="Genomic_DNA"/>
</dbReference>
<dbReference type="PROSITE" id="PS00409">
    <property type="entry name" value="PROKAR_NTER_METHYL"/>
    <property type="match status" value="1"/>
</dbReference>
<evidence type="ECO:0000313" key="3">
    <source>
        <dbReference type="EMBL" id="MBV4537997.1"/>
    </source>
</evidence>
<organism evidence="2">
    <name type="scientific">Pseudomonas urmiensis</name>
    <dbReference type="NCBI Taxonomy" id="2745493"/>
    <lineage>
        <taxon>Bacteria</taxon>
        <taxon>Pseudomonadati</taxon>
        <taxon>Pseudomonadota</taxon>
        <taxon>Gammaproteobacteria</taxon>
        <taxon>Pseudomonadales</taxon>
        <taxon>Pseudomonadaceae</taxon>
        <taxon>Pseudomonas</taxon>
    </lineage>
</organism>